<name>A0A8H5ZJZ6_COCSA</name>
<dbReference type="EMBL" id="WNKQ01000008">
    <property type="protein sequence ID" value="KAF5849634.1"/>
    <property type="molecule type" value="Genomic_DNA"/>
</dbReference>
<evidence type="ECO:0000313" key="1">
    <source>
        <dbReference type="EMBL" id="KAF5849634.1"/>
    </source>
</evidence>
<dbReference type="Proteomes" id="UP000624244">
    <property type="component" value="Unassembled WGS sequence"/>
</dbReference>
<comment type="caution">
    <text evidence="1">The sequence shown here is derived from an EMBL/GenBank/DDBJ whole genome shotgun (WGS) entry which is preliminary data.</text>
</comment>
<sequence>MFRQNFLTLLGKAEDEKERARRRESELWEMIELRNSMIQLREEIIIRLIEYLSLMSDLLFDPHEASAKKGGRASMYSMFIHISVPLPTFLPPYQQNQNYHCDKMPTDVQLLKAKAYFSSRNLHRAIQT</sequence>
<reference evidence="1" key="1">
    <citation type="submission" date="2019-11" db="EMBL/GenBank/DDBJ databases">
        <title>Bipolaris sorokiniana Genome sequencing.</title>
        <authorList>
            <person name="Wang H."/>
        </authorList>
    </citation>
    <scope>NUCLEOTIDE SEQUENCE</scope>
</reference>
<dbReference type="AlphaFoldDB" id="A0A8H5ZJZ6"/>
<accession>A0A8H5ZJZ6</accession>
<gene>
    <name evidence="1" type="ORF">GGP41_005024</name>
</gene>
<organism evidence="1 2">
    <name type="scientific">Cochliobolus sativus</name>
    <name type="common">Common root rot and spot blotch fungus</name>
    <name type="synonym">Bipolaris sorokiniana</name>
    <dbReference type="NCBI Taxonomy" id="45130"/>
    <lineage>
        <taxon>Eukaryota</taxon>
        <taxon>Fungi</taxon>
        <taxon>Dikarya</taxon>
        <taxon>Ascomycota</taxon>
        <taxon>Pezizomycotina</taxon>
        <taxon>Dothideomycetes</taxon>
        <taxon>Pleosporomycetidae</taxon>
        <taxon>Pleosporales</taxon>
        <taxon>Pleosporineae</taxon>
        <taxon>Pleosporaceae</taxon>
        <taxon>Bipolaris</taxon>
    </lineage>
</organism>
<protein>
    <submittedName>
        <fullName evidence="1">Uncharacterized protein</fullName>
    </submittedName>
</protein>
<proteinExistence type="predicted"/>
<evidence type="ECO:0000313" key="2">
    <source>
        <dbReference type="Proteomes" id="UP000624244"/>
    </source>
</evidence>